<evidence type="ECO:0000313" key="1">
    <source>
        <dbReference type="EMBL" id="XAH75867.1"/>
    </source>
</evidence>
<organism evidence="1 2">
    <name type="scientific">Kineothrix sedimenti</name>
    <dbReference type="NCBI Taxonomy" id="3123317"/>
    <lineage>
        <taxon>Bacteria</taxon>
        <taxon>Bacillati</taxon>
        <taxon>Bacillota</taxon>
        <taxon>Clostridia</taxon>
        <taxon>Lachnospirales</taxon>
        <taxon>Lachnospiraceae</taxon>
        <taxon>Kineothrix</taxon>
    </lineage>
</organism>
<name>A0ABZ3F2V6_9FIRM</name>
<dbReference type="Proteomes" id="UP001451571">
    <property type="component" value="Chromosome"/>
</dbReference>
<accession>A0ABZ3F2V6</accession>
<protein>
    <submittedName>
        <fullName evidence="1">Uncharacterized protein</fullName>
    </submittedName>
</protein>
<keyword evidence="2" id="KW-1185">Reference proteome</keyword>
<sequence length="55" mass="6665">MDEKRRDELITIISNHSDRYGNLLIKFLVRYNLTNLQQAGIEQLEEFIKEEIKER</sequence>
<gene>
    <name evidence="1" type="ORF">V6984_08970</name>
</gene>
<evidence type="ECO:0000313" key="2">
    <source>
        <dbReference type="Proteomes" id="UP001451571"/>
    </source>
</evidence>
<dbReference type="EMBL" id="CP146256">
    <property type="protein sequence ID" value="XAH75867.1"/>
    <property type="molecule type" value="Genomic_DNA"/>
</dbReference>
<proteinExistence type="predicted"/>
<reference evidence="1 2" key="1">
    <citation type="submission" date="2024-02" db="EMBL/GenBank/DDBJ databases">
        <title>Bacterial strain from lacustrine sediment.</title>
        <authorList>
            <person name="Petit C."/>
            <person name="Fadhlaoui K."/>
        </authorList>
    </citation>
    <scope>NUCLEOTIDE SEQUENCE [LARGE SCALE GENOMIC DNA]</scope>
    <source>
        <strain evidence="1 2">IPX-CK</strain>
    </source>
</reference>
<dbReference type="RefSeq" id="WP_342759443.1">
    <property type="nucleotide sequence ID" value="NZ_CP146256.1"/>
</dbReference>